<dbReference type="Pfam" id="PF19300">
    <property type="entry name" value="BPD_transp_1_N"/>
    <property type="match status" value="1"/>
</dbReference>
<dbReference type="AlphaFoldDB" id="B9KZQ4"/>
<organism evidence="9 10">
    <name type="scientific">Thermomicrobium roseum (strain ATCC 27502 / DSM 5159 / P-2)</name>
    <dbReference type="NCBI Taxonomy" id="309801"/>
    <lineage>
        <taxon>Bacteria</taxon>
        <taxon>Pseudomonadati</taxon>
        <taxon>Thermomicrobiota</taxon>
        <taxon>Thermomicrobia</taxon>
        <taxon>Thermomicrobiales</taxon>
        <taxon>Thermomicrobiaceae</taxon>
        <taxon>Thermomicrobium</taxon>
    </lineage>
</organism>
<evidence type="ECO:0000256" key="6">
    <source>
        <dbReference type="ARBA" id="ARBA00023136"/>
    </source>
</evidence>
<feature type="transmembrane region" description="Helical" evidence="7">
    <location>
        <begin position="235"/>
        <end position="261"/>
    </location>
</feature>
<evidence type="ECO:0000256" key="7">
    <source>
        <dbReference type="RuleBase" id="RU363032"/>
    </source>
</evidence>
<evidence type="ECO:0000259" key="8">
    <source>
        <dbReference type="PROSITE" id="PS50928"/>
    </source>
</evidence>
<dbReference type="STRING" id="309801.trd_1524"/>
<evidence type="ECO:0000256" key="2">
    <source>
        <dbReference type="ARBA" id="ARBA00022448"/>
    </source>
</evidence>
<dbReference type="PANTHER" id="PTHR43163:SF6">
    <property type="entry name" value="DIPEPTIDE TRANSPORT SYSTEM PERMEASE PROTEIN DPPB-RELATED"/>
    <property type="match status" value="1"/>
</dbReference>
<evidence type="ECO:0000256" key="4">
    <source>
        <dbReference type="ARBA" id="ARBA00022692"/>
    </source>
</evidence>
<evidence type="ECO:0000313" key="10">
    <source>
        <dbReference type="Proteomes" id="UP000000447"/>
    </source>
</evidence>
<evidence type="ECO:0000256" key="5">
    <source>
        <dbReference type="ARBA" id="ARBA00022989"/>
    </source>
</evidence>
<dbReference type="SUPFAM" id="SSF161098">
    <property type="entry name" value="MetI-like"/>
    <property type="match status" value="1"/>
</dbReference>
<sequence length="315" mass="34449">MTAYIVRRLLLAIPVMLLVATATFLLLHMTPGDPVAVLLGPDATTEQIAELRRELGLNDPIYIQYGRWLAGAVRGDLGQSIFLNKPVTIAIFERLAPTAQLSILASLVAIVIGLSLGILSAVRHGTALDLGAMLIAMIGISMPTFWLGLNLIFIFAVSFRLLPPQGYQPLHEGLWDNLSRMILPAITLGAGQGAFLARITRSVVLETLREDYVRTARAKGLSERRVLVGHVLRNGLIPITTVIGLTFAILMGGAVVTEQVFNIPGIGRLLIQAVLRRDFPLIQGIVLFIAFVYVLINLLIDILYAFLDPRIRYAE</sequence>
<dbReference type="RefSeq" id="WP_015922471.1">
    <property type="nucleotide sequence ID" value="NC_011959.1"/>
</dbReference>
<dbReference type="GO" id="GO:0005886">
    <property type="term" value="C:plasma membrane"/>
    <property type="evidence" value="ECO:0007669"/>
    <property type="project" value="UniProtKB-SubCell"/>
</dbReference>
<dbReference type="PROSITE" id="PS50928">
    <property type="entry name" value="ABC_TM1"/>
    <property type="match status" value="1"/>
</dbReference>
<dbReference type="Pfam" id="PF00528">
    <property type="entry name" value="BPD_transp_1"/>
    <property type="match status" value="1"/>
</dbReference>
<keyword evidence="10" id="KW-1185">Reference proteome</keyword>
<feature type="transmembrane region" description="Helical" evidence="7">
    <location>
        <begin position="134"/>
        <end position="161"/>
    </location>
</feature>
<comment type="similarity">
    <text evidence="7">Belongs to the binding-protein-dependent transport system permease family.</text>
</comment>
<name>B9KZQ4_THERP</name>
<feature type="transmembrane region" description="Helical" evidence="7">
    <location>
        <begin position="181"/>
        <end position="199"/>
    </location>
</feature>
<dbReference type="InterPro" id="IPR045621">
    <property type="entry name" value="BPD_transp_1_N"/>
</dbReference>
<dbReference type="KEGG" id="tro:trd_1524"/>
<dbReference type="InterPro" id="IPR035906">
    <property type="entry name" value="MetI-like_sf"/>
</dbReference>
<keyword evidence="3" id="KW-1003">Cell membrane</keyword>
<reference evidence="9 10" key="1">
    <citation type="journal article" date="2009" name="PLoS ONE">
        <title>Complete genome sequence of the aerobic CO-oxidizing thermophile Thermomicrobium roseum.</title>
        <authorList>
            <person name="Wu D."/>
            <person name="Raymond J."/>
            <person name="Wu M."/>
            <person name="Chatterji S."/>
            <person name="Ren Q."/>
            <person name="Graham J.E."/>
            <person name="Bryant D.A."/>
            <person name="Robb F."/>
            <person name="Colman A."/>
            <person name="Tallon L.J."/>
            <person name="Badger J.H."/>
            <person name="Madupu R."/>
            <person name="Ward N.L."/>
            <person name="Eisen J.A."/>
        </authorList>
    </citation>
    <scope>NUCLEOTIDE SEQUENCE [LARGE SCALE GENOMIC DNA]</scope>
    <source>
        <strain evidence="10">ATCC 27502 / DSM 5159 / P-2</strain>
    </source>
</reference>
<dbReference type="Proteomes" id="UP000000447">
    <property type="component" value="Chromosome"/>
</dbReference>
<dbReference type="HOGENOM" id="CLU_036879_0_1_0"/>
<proteinExistence type="inferred from homology"/>
<keyword evidence="6 7" id="KW-0472">Membrane</keyword>
<evidence type="ECO:0000256" key="3">
    <source>
        <dbReference type="ARBA" id="ARBA00022475"/>
    </source>
</evidence>
<feature type="transmembrane region" description="Helical" evidence="7">
    <location>
        <begin position="101"/>
        <end position="122"/>
    </location>
</feature>
<gene>
    <name evidence="9" type="ordered locus">trd_1524</name>
</gene>
<keyword evidence="2 7" id="KW-0813">Transport</keyword>
<accession>B9KZQ4</accession>
<evidence type="ECO:0000256" key="1">
    <source>
        <dbReference type="ARBA" id="ARBA00004651"/>
    </source>
</evidence>
<protein>
    <submittedName>
        <fullName evidence="9">Dipeptide ABC transporter permease</fullName>
    </submittedName>
</protein>
<dbReference type="eggNOG" id="COG0601">
    <property type="taxonomic scope" value="Bacteria"/>
</dbReference>
<keyword evidence="4 7" id="KW-0812">Transmembrane</keyword>
<dbReference type="OrthoDB" id="9772184at2"/>
<keyword evidence="5 7" id="KW-1133">Transmembrane helix</keyword>
<dbReference type="CDD" id="cd06261">
    <property type="entry name" value="TM_PBP2"/>
    <property type="match status" value="1"/>
</dbReference>
<evidence type="ECO:0000313" key="9">
    <source>
        <dbReference type="EMBL" id="ACM05289.1"/>
    </source>
</evidence>
<feature type="transmembrane region" description="Helical" evidence="7">
    <location>
        <begin position="281"/>
        <end position="307"/>
    </location>
</feature>
<dbReference type="EMBL" id="CP001275">
    <property type="protein sequence ID" value="ACM05289.1"/>
    <property type="molecule type" value="Genomic_DNA"/>
</dbReference>
<comment type="subcellular location">
    <subcellularLocation>
        <location evidence="1 7">Cell membrane</location>
        <topology evidence="1 7">Multi-pass membrane protein</topology>
    </subcellularLocation>
</comment>
<dbReference type="Gene3D" id="1.10.3720.10">
    <property type="entry name" value="MetI-like"/>
    <property type="match status" value="1"/>
</dbReference>
<dbReference type="GO" id="GO:0055085">
    <property type="term" value="P:transmembrane transport"/>
    <property type="evidence" value="ECO:0007669"/>
    <property type="project" value="InterPro"/>
</dbReference>
<feature type="domain" description="ABC transmembrane type-1" evidence="8">
    <location>
        <begin position="95"/>
        <end position="304"/>
    </location>
</feature>
<dbReference type="PANTHER" id="PTHR43163">
    <property type="entry name" value="DIPEPTIDE TRANSPORT SYSTEM PERMEASE PROTEIN DPPB-RELATED"/>
    <property type="match status" value="1"/>
</dbReference>
<dbReference type="InterPro" id="IPR000515">
    <property type="entry name" value="MetI-like"/>
</dbReference>